<evidence type="ECO:0000313" key="2">
    <source>
        <dbReference type="EMBL" id="KAK7538650.1"/>
    </source>
</evidence>
<dbReference type="EMBL" id="JBBPEH010000005">
    <property type="protein sequence ID" value="KAK7538650.1"/>
    <property type="molecule type" value="Genomic_DNA"/>
</dbReference>
<feature type="region of interest" description="Disordered" evidence="1">
    <location>
        <begin position="137"/>
        <end position="187"/>
    </location>
</feature>
<feature type="compositionally biased region" description="Basic and acidic residues" evidence="1">
    <location>
        <begin position="296"/>
        <end position="307"/>
    </location>
</feature>
<comment type="caution">
    <text evidence="2">The sequence shown here is derived from an EMBL/GenBank/DDBJ whole genome shotgun (WGS) entry which is preliminary data.</text>
</comment>
<feature type="region of interest" description="Disordered" evidence="1">
    <location>
        <begin position="287"/>
        <end position="325"/>
    </location>
</feature>
<proteinExistence type="predicted"/>
<evidence type="ECO:0000313" key="3">
    <source>
        <dbReference type="Proteomes" id="UP001360953"/>
    </source>
</evidence>
<protein>
    <submittedName>
        <fullName evidence="2">Uncharacterized protein</fullName>
    </submittedName>
</protein>
<dbReference type="RefSeq" id="XP_066656337.1">
    <property type="nucleotide sequence ID" value="XM_066795470.1"/>
</dbReference>
<evidence type="ECO:0000256" key="1">
    <source>
        <dbReference type="SAM" id="MobiDB-lite"/>
    </source>
</evidence>
<sequence length="572" mass="63184">MIVPAKVPQTNIMAASLTAHDPVPGHEPLHSPESSITLSRHTIHARTAYSFIVPQNTHHIPITPGTLPSLRYRPTIDKPSDRRLSTGALSLSIHILKGNSSSMCYFLVSGCPDCGFNEGPYLQPCKHSTRIFPALITPSSQQHSSTNTGHSYIATDKTYPPTSESSSPRPGTGSSTTSCVRSTLPTEVSPCKPEALQVCSSQVSSVQAFAWTKHFSPKPQSEATTSSVRPVKRLPLDPEGPKFNPCQPLHPAPSQISLTEFVTPCQPRSTLAVLGRTYGNGCPKCGTTSTKGKVRRGSEGEADVERNSKRRRVSSGNLVETTEANREMGKSWGRLAEAQRRIDLWLQASNDQYRKEMFSLGLVHYLEMCLEEVDEIEEEEDRYMLAHGETEEEEEKRMQRRAECRFIVSNTVLRIWHKERQEEYELLSPGKRRTETLLVSHVVDKLRNSDSVSMWFPSLLEQGHIPWTLEVDERNDSSARASEHGALRGGASNNNQSPQIGGLDFPNWSWPDFGEADPNDAEKEARKDSSRPENEKNGSKKVDVGTQTHEGSSSTAGPKGKEGIHAASEAID</sequence>
<feature type="compositionally biased region" description="Low complexity" evidence="1">
    <location>
        <begin position="160"/>
        <end position="178"/>
    </location>
</feature>
<feature type="compositionally biased region" description="Polar residues" evidence="1">
    <location>
        <begin position="545"/>
        <end position="556"/>
    </location>
</feature>
<name>A0ABR1LX37_9PEZI</name>
<gene>
    <name evidence="2" type="ORF">J3D65DRAFT_339384</name>
</gene>
<organism evidence="2 3">
    <name type="scientific">Phyllosticta citribraziliensis</name>
    <dbReference type="NCBI Taxonomy" id="989973"/>
    <lineage>
        <taxon>Eukaryota</taxon>
        <taxon>Fungi</taxon>
        <taxon>Dikarya</taxon>
        <taxon>Ascomycota</taxon>
        <taxon>Pezizomycotina</taxon>
        <taxon>Dothideomycetes</taxon>
        <taxon>Dothideomycetes incertae sedis</taxon>
        <taxon>Botryosphaeriales</taxon>
        <taxon>Phyllostictaceae</taxon>
        <taxon>Phyllosticta</taxon>
    </lineage>
</organism>
<accession>A0ABR1LX37</accession>
<feature type="region of interest" description="Disordered" evidence="1">
    <location>
        <begin position="476"/>
        <end position="572"/>
    </location>
</feature>
<keyword evidence="3" id="KW-1185">Reference proteome</keyword>
<reference evidence="2 3" key="1">
    <citation type="submission" date="2024-04" db="EMBL/GenBank/DDBJ databases">
        <title>Phyllosticta paracitricarpa is synonymous to the EU quarantine fungus P. citricarpa based on phylogenomic analyses.</title>
        <authorList>
            <consortium name="Lawrence Berkeley National Laboratory"/>
            <person name="Van ingen-buijs V.A."/>
            <person name="Van westerhoven A.C."/>
            <person name="Haridas S."/>
            <person name="Skiadas P."/>
            <person name="Martin F."/>
            <person name="Groenewald J.Z."/>
            <person name="Crous P.W."/>
            <person name="Seidl M.F."/>
        </authorList>
    </citation>
    <scope>NUCLEOTIDE SEQUENCE [LARGE SCALE GENOMIC DNA]</scope>
    <source>
        <strain evidence="2 3">CPC 17464</strain>
    </source>
</reference>
<feature type="compositionally biased region" description="Basic and acidic residues" evidence="1">
    <location>
        <begin position="476"/>
        <end position="486"/>
    </location>
</feature>
<dbReference type="Proteomes" id="UP001360953">
    <property type="component" value="Unassembled WGS sequence"/>
</dbReference>
<feature type="compositionally biased region" description="Polar residues" evidence="1">
    <location>
        <begin position="137"/>
        <end position="150"/>
    </location>
</feature>
<dbReference type="GeneID" id="92028376"/>
<feature type="compositionally biased region" description="Basic and acidic residues" evidence="1">
    <location>
        <begin position="520"/>
        <end position="543"/>
    </location>
</feature>